<proteinExistence type="predicted"/>
<organism evidence="3 4">
    <name type="scientific">Anatilimnocola aggregata</name>
    <dbReference type="NCBI Taxonomy" id="2528021"/>
    <lineage>
        <taxon>Bacteria</taxon>
        <taxon>Pseudomonadati</taxon>
        <taxon>Planctomycetota</taxon>
        <taxon>Planctomycetia</taxon>
        <taxon>Pirellulales</taxon>
        <taxon>Pirellulaceae</taxon>
        <taxon>Anatilimnocola</taxon>
    </lineage>
</organism>
<protein>
    <submittedName>
        <fullName evidence="3">Uncharacterized protein</fullName>
    </submittedName>
</protein>
<keyword evidence="4" id="KW-1185">Reference proteome</keyword>
<dbReference type="InterPro" id="IPR011250">
    <property type="entry name" value="OMP/PagP_B-barrel"/>
</dbReference>
<sequence precursor="true">MKSFYAHSLAFALGLAGLANTAHAQYLNQPSLLPIPSAMQSYPVSPVAAYNENLAPSADNLPSPSDSPSILPAPPMAQPDRSLLSEDYKKATTGGWGDKDVVYDDATADSCGMPGTPCQNFWYGYAGGLIMTRAQGESFLISENTTTNERILCSCGGDMGWTGGFETTLGRTFNCGNNALEVTYWGLFPGDRWMDAYSPTNELGTPIDFSTIDYDDGVNPAGPASDWFNTSVHHRVRFYNTLNNIELNLLGQCYGNGFIGGGPMATCTGAGCNGGTCGPSCAPRWGCGWMMGVRYFDFTDGFSFEADDVDDVFDGSPNEMCYHVRMKNRLIGFQVGGGFNWNVLDCLQVYGLAKAGIYNNRINQLQEFRGENGYGTFNSGDWTGDPFHINNSKNQLSMIGQIDLGIRYQFNCHFSVKAGYRMVGVSGVGLVEHQIPNDFSDAHYLSQIESNGNLLLHGAYVGGEFRF</sequence>
<evidence type="ECO:0000313" key="3">
    <source>
        <dbReference type="EMBL" id="QDU28349.1"/>
    </source>
</evidence>
<dbReference type="EMBL" id="CP036274">
    <property type="protein sequence ID" value="QDU28349.1"/>
    <property type="molecule type" value="Genomic_DNA"/>
</dbReference>
<dbReference type="RefSeq" id="WP_145090478.1">
    <property type="nucleotide sequence ID" value="NZ_CP036274.1"/>
</dbReference>
<feature type="compositionally biased region" description="Low complexity" evidence="1">
    <location>
        <begin position="55"/>
        <end position="70"/>
    </location>
</feature>
<feature type="region of interest" description="Disordered" evidence="1">
    <location>
        <begin position="55"/>
        <end position="78"/>
    </location>
</feature>
<reference evidence="3 4" key="1">
    <citation type="submission" date="2019-02" db="EMBL/GenBank/DDBJ databases">
        <title>Deep-cultivation of Planctomycetes and their phenomic and genomic characterization uncovers novel biology.</title>
        <authorList>
            <person name="Wiegand S."/>
            <person name="Jogler M."/>
            <person name="Boedeker C."/>
            <person name="Pinto D."/>
            <person name="Vollmers J."/>
            <person name="Rivas-Marin E."/>
            <person name="Kohn T."/>
            <person name="Peeters S.H."/>
            <person name="Heuer A."/>
            <person name="Rast P."/>
            <person name="Oberbeckmann S."/>
            <person name="Bunk B."/>
            <person name="Jeske O."/>
            <person name="Meyerdierks A."/>
            <person name="Storesund J.E."/>
            <person name="Kallscheuer N."/>
            <person name="Luecker S."/>
            <person name="Lage O.M."/>
            <person name="Pohl T."/>
            <person name="Merkel B.J."/>
            <person name="Hornburger P."/>
            <person name="Mueller R.-W."/>
            <person name="Bruemmer F."/>
            <person name="Labrenz M."/>
            <person name="Spormann A.M."/>
            <person name="Op den Camp H."/>
            <person name="Overmann J."/>
            <person name="Amann R."/>
            <person name="Jetten M.S.M."/>
            <person name="Mascher T."/>
            <person name="Medema M.H."/>
            <person name="Devos D.P."/>
            <person name="Kaster A.-K."/>
            <person name="Ovreas L."/>
            <person name="Rohde M."/>
            <person name="Galperin M.Y."/>
            <person name="Jogler C."/>
        </authorList>
    </citation>
    <scope>NUCLEOTIDE SEQUENCE [LARGE SCALE GENOMIC DNA]</scope>
    <source>
        <strain evidence="3 4">ETA_A8</strain>
    </source>
</reference>
<gene>
    <name evidence="3" type="ORF">ETAA8_34490</name>
</gene>
<evidence type="ECO:0000256" key="2">
    <source>
        <dbReference type="SAM" id="SignalP"/>
    </source>
</evidence>
<dbReference type="SUPFAM" id="SSF56925">
    <property type="entry name" value="OMPA-like"/>
    <property type="match status" value="1"/>
</dbReference>
<feature type="signal peptide" evidence="2">
    <location>
        <begin position="1"/>
        <end position="24"/>
    </location>
</feature>
<accession>A0A517YDS4</accession>
<evidence type="ECO:0000256" key="1">
    <source>
        <dbReference type="SAM" id="MobiDB-lite"/>
    </source>
</evidence>
<dbReference type="KEGG" id="aagg:ETAA8_34490"/>
<dbReference type="AlphaFoldDB" id="A0A517YDS4"/>
<feature type="chain" id="PRO_5021823834" evidence="2">
    <location>
        <begin position="25"/>
        <end position="467"/>
    </location>
</feature>
<evidence type="ECO:0000313" key="4">
    <source>
        <dbReference type="Proteomes" id="UP000315017"/>
    </source>
</evidence>
<dbReference type="Proteomes" id="UP000315017">
    <property type="component" value="Chromosome"/>
</dbReference>
<dbReference type="OrthoDB" id="292710at2"/>
<name>A0A517YDS4_9BACT</name>
<keyword evidence="2" id="KW-0732">Signal</keyword>